<dbReference type="InterPro" id="IPR032534">
    <property type="entry name" value="EcxA_zinc-bd"/>
</dbReference>
<evidence type="ECO:0000313" key="4">
    <source>
        <dbReference type="Proteomes" id="UP000029614"/>
    </source>
</evidence>
<sequence length="845" mass="96656">MRKLFSFTNNIKTFFFFLIFTIGTNAVAGNFNFLKKKKKDENKTTEVKKTPYEHALTDKLIMGSKGTFISLYKTDGKLLIDLPRTSIGKDMLIGATITSVSNPKLGELGFKNSNLVHIRFIEKDSVVVMQIVNTDLFYDHNNAQAAKSSTKNYNNLDFCTFPVKGRSKDNKSVLFDASSFFLKENRFFPIIETSTGSLKVSSSLKENLSRITELKTFDTNACIKMERSYLATISGSSKANTIYNYPVSIGVNFTIALLPEIPMTPRLADTRIGVFQIEKDVEDNGAIEKAYFVKRWRIEPKDTAAYFAGKLSEAVKPIVFYIENTFPDGWKDAIKAGILRWNKAFEKIGFKNVMQVRDFPKDDPNFDPDNFKYSCIRYLPTTVENAMGPSWVDPRTGEIINATVLVYNDVINTIDNWRFVQTAQCDPQARVAHMPKHILQESLEYVIAHEIGHTLGFMHNMAASDAFPTDSLRSATFTNTYGTTPSIMDYARFNYIAQPEDKGVKMTPPNLGVYDYYIVDWTYRLFPHSKGYKDDESKLNALIEKHAKDPMYRYGLQQGSTRYDPSSIEEDLSNDPVKAGTYGLKNLKFIIDNMDKWLNNDDDGTRRNELYHEILNQAYGYIYNVYAYIPGIKLYQTSESSKLPRYTVIPKAKQRAAALWLLKQGKVFADMGNDNLEKKLPYAGNRPFKLMAHDVQALSMMAASKLNLSFYLDSTSYSPLEYLEDVYQYVFQKTIKASEKLDQYDIDMQSMFVRLLKSGIEQVKQVANVYNIHTENYATTSLNFGKGNGEPEPLWGVTVGRNNEFMLFYAQKLRKLLQERIKTTSNTYIKAHYMMLLRNINSYLK</sequence>
<dbReference type="CDD" id="cd04276">
    <property type="entry name" value="ZnMc_MMP_like_2"/>
    <property type="match status" value="1"/>
</dbReference>
<dbReference type="InterPro" id="IPR024079">
    <property type="entry name" value="MetalloPept_cat_dom_sf"/>
</dbReference>
<dbReference type="SUPFAM" id="SSF55486">
    <property type="entry name" value="Metalloproteases ('zincins'), catalytic domain"/>
    <property type="match status" value="1"/>
</dbReference>
<dbReference type="InterPro" id="IPR033413">
    <property type="entry name" value="DUF5117"/>
</dbReference>
<feature type="domain" description="EcxA zinc-binding" evidence="1">
    <location>
        <begin position="434"/>
        <end position="735"/>
    </location>
</feature>
<dbReference type="AlphaFoldDB" id="A0A096B0Q3"/>
<dbReference type="PANTHER" id="PTHR38478:SF1">
    <property type="entry name" value="ZINC DEPENDENT METALLOPROTEASE DOMAIN LIPOPROTEIN"/>
    <property type="match status" value="1"/>
</dbReference>
<proteinExistence type="predicted"/>
<evidence type="ECO:0000259" key="1">
    <source>
        <dbReference type="Pfam" id="PF16313"/>
    </source>
</evidence>
<evidence type="ECO:0000259" key="2">
    <source>
        <dbReference type="Pfam" id="PF17148"/>
    </source>
</evidence>
<comment type="caution">
    <text evidence="3">The sequence shown here is derived from an EMBL/GenBank/DDBJ whole genome shotgun (WGS) entry which is preliminary data.</text>
</comment>
<dbReference type="InterPro" id="IPR034032">
    <property type="entry name" value="Zn_MMP-like_bac"/>
</dbReference>
<dbReference type="Pfam" id="PF16313">
    <property type="entry name" value="DUF4953"/>
    <property type="match status" value="1"/>
</dbReference>
<organism evidence="3 4">
    <name type="scientific">Prevotella amnii DNF00058</name>
    <dbReference type="NCBI Taxonomy" id="1401066"/>
    <lineage>
        <taxon>Bacteria</taxon>
        <taxon>Pseudomonadati</taxon>
        <taxon>Bacteroidota</taxon>
        <taxon>Bacteroidia</taxon>
        <taxon>Bacteroidales</taxon>
        <taxon>Prevotellaceae</taxon>
        <taxon>Prevotella</taxon>
    </lineage>
</organism>
<dbReference type="EMBL" id="JRNU01000005">
    <property type="protein sequence ID" value="KGF52878.1"/>
    <property type="molecule type" value="Genomic_DNA"/>
</dbReference>
<feature type="domain" description="DUF5117" evidence="2">
    <location>
        <begin position="117"/>
        <end position="301"/>
    </location>
</feature>
<protein>
    <submittedName>
        <fullName evidence="3">Peptidase M12A astacin</fullName>
    </submittedName>
</protein>
<accession>A0A096B0Q3</accession>
<dbReference type="PANTHER" id="PTHR38478">
    <property type="entry name" value="PEPTIDASE M1A AND M12B"/>
    <property type="match status" value="1"/>
</dbReference>
<dbReference type="RefSeq" id="WP_036854149.1">
    <property type="nucleotide sequence ID" value="NZ_JRNU01000005.1"/>
</dbReference>
<reference evidence="3 4" key="1">
    <citation type="submission" date="2014-07" db="EMBL/GenBank/DDBJ databases">
        <authorList>
            <person name="McCorrison J."/>
            <person name="Sanka R."/>
            <person name="Torralba M."/>
            <person name="Gillis M."/>
            <person name="Haft D.H."/>
            <person name="Methe B."/>
            <person name="Sutton G."/>
            <person name="Nelson K.E."/>
        </authorList>
    </citation>
    <scope>NUCLEOTIDE SEQUENCE [LARGE SCALE GENOMIC DNA]</scope>
    <source>
        <strain evidence="3 4">DNF00058</strain>
    </source>
</reference>
<keyword evidence="4" id="KW-1185">Reference proteome</keyword>
<dbReference type="GO" id="GO:0008237">
    <property type="term" value="F:metallopeptidase activity"/>
    <property type="evidence" value="ECO:0007669"/>
    <property type="project" value="InterPro"/>
</dbReference>
<evidence type="ECO:0000313" key="3">
    <source>
        <dbReference type="EMBL" id="KGF52878.1"/>
    </source>
</evidence>
<name>A0A096B0Q3_9BACT</name>
<gene>
    <name evidence="3" type="ORF">HMPREF9302_01690</name>
</gene>
<dbReference type="OrthoDB" id="9776599at2"/>
<dbReference type="Proteomes" id="UP000029614">
    <property type="component" value="Unassembled WGS sequence"/>
</dbReference>
<dbReference type="Gene3D" id="3.40.390.10">
    <property type="entry name" value="Collagenase (Catalytic Domain)"/>
    <property type="match status" value="1"/>
</dbReference>
<dbReference type="Pfam" id="PF17148">
    <property type="entry name" value="DUF5117"/>
    <property type="match status" value="1"/>
</dbReference>